<accession>A0A1E7EYR4</accession>
<dbReference type="Proteomes" id="UP000095751">
    <property type="component" value="Unassembled WGS sequence"/>
</dbReference>
<feature type="compositionally biased region" description="Basic and acidic residues" evidence="2">
    <location>
        <begin position="774"/>
        <end position="784"/>
    </location>
</feature>
<feature type="compositionally biased region" description="Basic and acidic residues" evidence="2">
    <location>
        <begin position="188"/>
        <end position="204"/>
    </location>
</feature>
<proteinExistence type="predicted"/>
<feature type="region of interest" description="Disordered" evidence="2">
    <location>
        <begin position="411"/>
        <end position="450"/>
    </location>
</feature>
<gene>
    <name evidence="3" type="ORF">FRACYDRAFT_263598</name>
</gene>
<feature type="region of interest" description="Disordered" evidence="2">
    <location>
        <begin position="1047"/>
        <end position="1124"/>
    </location>
</feature>
<feature type="region of interest" description="Disordered" evidence="2">
    <location>
        <begin position="1437"/>
        <end position="1470"/>
    </location>
</feature>
<feature type="region of interest" description="Disordered" evidence="2">
    <location>
        <begin position="1181"/>
        <end position="1202"/>
    </location>
</feature>
<feature type="compositionally biased region" description="Polar residues" evidence="2">
    <location>
        <begin position="1437"/>
        <end position="1449"/>
    </location>
</feature>
<feature type="region of interest" description="Disordered" evidence="2">
    <location>
        <begin position="1284"/>
        <end position="1409"/>
    </location>
</feature>
<feature type="coiled-coil region" evidence="1">
    <location>
        <begin position="508"/>
        <end position="535"/>
    </location>
</feature>
<feature type="compositionally biased region" description="Basic and acidic residues" evidence="2">
    <location>
        <begin position="1612"/>
        <end position="1624"/>
    </location>
</feature>
<feature type="compositionally biased region" description="Polar residues" evidence="2">
    <location>
        <begin position="1388"/>
        <end position="1401"/>
    </location>
</feature>
<dbReference type="EMBL" id="KV784369">
    <property type="protein sequence ID" value="OEU11007.1"/>
    <property type="molecule type" value="Genomic_DNA"/>
</dbReference>
<feature type="compositionally biased region" description="Polar residues" evidence="2">
    <location>
        <begin position="1073"/>
        <end position="1104"/>
    </location>
</feature>
<protein>
    <submittedName>
        <fullName evidence="3">Uncharacterized protein</fullName>
    </submittedName>
</protein>
<feature type="compositionally biased region" description="Low complexity" evidence="2">
    <location>
        <begin position="1643"/>
        <end position="1652"/>
    </location>
</feature>
<name>A0A1E7EYR4_9STRA</name>
<keyword evidence="4" id="KW-1185">Reference proteome</keyword>
<organism evidence="3 4">
    <name type="scientific">Fragilariopsis cylindrus CCMP1102</name>
    <dbReference type="NCBI Taxonomy" id="635003"/>
    <lineage>
        <taxon>Eukaryota</taxon>
        <taxon>Sar</taxon>
        <taxon>Stramenopiles</taxon>
        <taxon>Ochrophyta</taxon>
        <taxon>Bacillariophyta</taxon>
        <taxon>Bacillariophyceae</taxon>
        <taxon>Bacillariophycidae</taxon>
        <taxon>Bacillariales</taxon>
        <taxon>Bacillariaceae</taxon>
        <taxon>Fragilariopsis</taxon>
    </lineage>
</organism>
<evidence type="ECO:0000256" key="2">
    <source>
        <dbReference type="SAM" id="MobiDB-lite"/>
    </source>
</evidence>
<evidence type="ECO:0000313" key="4">
    <source>
        <dbReference type="Proteomes" id="UP000095751"/>
    </source>
</evidence>
<feature type="compositionally biased region" description="Acidic residues" evidence="2">
    <location>
        <begin position="1363"/>
        <end position="1372"/>
    </location>
</feature>
<feature type="compositionally biased region" description="Polar residues" evidence="2">
    <location>
        <begin position="1181"/>
        <end position="1190"/>
    </location>
</feature>
<dbReference type="InParanoid" id="A0A1E7EYR4"/>
<evidence type="ECO:0000256" key="1">
    <source>
        <dbReference type="SAM" id="Coils"/>
    </source>
</evidence>
<feature type="region of interest" description="Disordered" evidence="2">
    <location>
        <begin position="926"/>
        <end position="945"/>
    </location>
</feature>
<feature type="compositionally biased region" description="Basic and acidic residues" evidence="2">
    <location>
        <begin position="1296"/>
        <end position="1306"/>
    </location>
</feature>
<feature type="region of interest" description="Disordered" evidence="2">
    <location>
        <begin position="54"/>
        <end position="83"/>
    </location>
</feature>
<feature type="compositionally biased region" description="Basic and acidic residues" evidence="2">
    <location>
        <begin position="806"/>
        <end position="823"/>
    </location>
</feature>
<evidence type="ECO:0000313" key="3">
    <source>
        <dbReference type="EMBL" id="OEU11007.1"/>
    </source>
</evidence>
<feature type="region of interest" description="Disordered" evidence="2">
    <location>
        <begin position="179"/>
        <end position="206"/>
    </location>
</feature>
<feature type="compositionally biased region" description="Basic and acidic residues" evidence="2">
    <location>
        <begin position="834"/>
        <end position="849"/>
    </location>
</feature>
<reference evidence="3 4" key="1">
    <citation type="submission" date="2016-09" db="EMBL/GenBank/DDBJ databases">
        <title>Extensive genetic diversity and differential bi-allelic expression allows diatom success in the polar Southern Ocean.</title>
        <authorList>
            <consortium name="DOE Joint Genome Institute"/>
            <person name="Mock T."/>
            <person name="Otillar R.P."/>
            <person name="Strauss J."/>
            <person name="Dupont C."/>
            <person name="Frickenhaus S."/>
            <person name="Maumus F."/>
            <person name="Mcmullan M."/>
            <person name="Sanges R."/>
            <person name="Schmutz J."/>
            <person name="Toseland A."/>
            <person name="Valas R."/>
            <person name="Veluchamy A."/>
            <person name="Ward B.J."/>
            <person name="Allen A."/>
            <person name="Barry K."/>
            <person name="Falciatore A."/>
            <person name="Ferrante M."/>
            <person name="Fortunato A.E."/>
            <person name="Gloeckner G."/>
            <person name="Gruber A."/>
            <person name="Hipkin R."/>
            <person name="Janech M."/>
            <person name="Kroth P."/>
            <person name="Leese F."/>
            <person name="Lindquist E."/>
            <person name="Lyon B.R."/>
            <person name="Martin J."/>
            <person name="Mayer C."/>
            <person name="Parker M."/>
            <person name="Quesneville H."/>
            <person name="Raymond J."/>
            <person name="Uhlig C."/>
            <person name="Valentin K.U."/>
            <person name="Worden A.Z."/>
            <person name="Armbrust E.V."/>
            <person name="Bowler C."/>
            <person name="Green B."/>
            <person name="Moulton V."/>
            <person name="Van Oosterhout C."/>
            <person name="Grigoriev I."/>
        </authorList>
    </citation>
    <scope>NUCLEOTIDE SEQUENCE [LARGE SCALE GENOMIC DNA]</scope>
    <source>
        <strain evidence="3 4">CCMP1102</strain>
    </source>
</reference>
<dbReference type="KEGG" id="fcy:FRACYDRAFT_263598"/>
<feature type="region of interest" description="Disordered" evidence="2">
    <location>
        <begin position="806"/>
        <end position="881"/>
    </location>
</feature>
<feature type="region of interest" description="Disordered" evidence="2">
    <location>
        <begin position="749"/>
        <end position="784"/>
    </location>
</feature>
<feature type="coiled-coil region" evidence="1">
    <location>
        <begin position="141"/>
        <end position="168"/>
    </location>
</feature>
<feature type="region of interest" description="Disordered" evidence="2">
    <location>
        <begin position="1593"/>
        <end position="1666"/>
    </location>
</feature>
<feature type="compositionally biased region" description="Basic and acidic residues" evidence="2">
    <location>
        <begin position="1048"/>
        <end position="1057"/>
    </location>
</feature>
<feature type="compositionally biased region" description="Basic and acidic residues" evidence="2">
    <location>
        <begin position="1346"/>
        <end position="1362"/>
    </location>
</feature>
<keyword evidence="1" id="KW-0175">Coiled coil</keyword>
<feature type="compositionally biased region" description="Low complexity" evidence="2">
    <location>
        <begin position="415"/>
        <end position="428"/>
    </location>
</feature>
<sequence>MVDEVIRIGRSVVGVGQCHDNDNTTNHSRIPGRGKRLEFVFDENDRVVDLGFFKQEPSSSPPPPPPSALKSGGTISNANIKRRTHRYDKTTDFDFDNDNDDEVDFPDPGDALLMDSSGLDGTLDKIEYFARNNSFVSWTMGVEDENEIENLEIEIENDEIDIAMARVRTFTSRSERIDANSNRNVRNSRSEIDNVDDDGNRYADADDDLSETLSTMGTIFTDFMQQQEELGTTASDDDDDDDVFDDISEESSLSTNSINLSLFNEDLIKTIEDVVVNSATNVTTSPNDCDDLNNSFQQYYDNKEVVYNNPTNDNIDTTTTNLQRIYSCSDQRTTSKLGFFKKSLSSISGCSSKSSTNVLLMNNKRMMSSRRQEEEEEEDGIIFHDENDTRIMNDMYVDIIPVLKQIPITNKGKVNNNSNNNTQPQANQHQLERELPEKSSSTGSSDLAYESSSVVKNVVKAVNNDNEECNIDSNHHKRFGLIPTNKKTRTSFGVRSMGRIRSTIMSKSSRHKDQEDDYRNRLQNQDEEAALAEATAATMKEISHQTDHYDIEDTNDNYANVDNDGSSAVRPTSKKILRSNIKRSNNSRENASTERCDSEIFINTKKKIVTSASTKMVNTTNSTAVSSKKLATSKIKKISSKWSGVEVCIDLDGINTTPTPAVKSTNKVVHSNTNKNVESNRTNIAATDDSKVVTTSDLAVLSNKTIIGSNFKKSGSKENVESNRKVTIKSKGSGLALKPMRNVATNSAKKNNISRNENEESNHNVISTNNSIRKQKDDSNCKNHQEKECILNPEATADSSVAITKSAHDKINVKSDHRNERRNWFGHGTKKQKSTKDEKYEKDPQDESIKISVTDQNRTKKGVMSEWKKQKNKTQNVTQSAEVLPSSYNDDSNEDQVQDCVEAVLPTPVTNGSWFGNRIRMKNHIGRRHQKRHESTSTEAAPLNHDTDHSGSAFVGGCEILQQKQQMVSNKISQPANDGSSNHKFLGPQKILCGFDKLHTEEKRSLPEEKTKKMIPNETKDSILASHKSQYLQNFKQRANRGFTLTTADRRTDRKENSTMVPLQESLRKKNFENNSSVDTATSEETAMVTNSITQPHQLGTSKAPQKKRDGTNNGKDLTTLLRRSSSSAYVVQSVNNEDDLTKRRGNVRIGVDEANNDNEKDLNSMRNNKEIWVEETKNKPTILTPSPTSQGPPPNADDQANHGKDMAEFLMKVSSFVDDYFVDAKRDPATIKSIKANAACKVLNNENSLHLDRLHDKKHDVNVGANVVETSTGKMLDVVYIPTSKMKNRTKKEKKPVERRPERQHSQNNDEPQLDDGDSFPILGKHAVVPTRSKDPQLESQYSKKMNDKSRPYPDEQVRTLDDDDDSDDDSFSLLESLPFRAVVPKRQSSSPHEILTQQTKEIDLPQTTRDEWVRSMHSDEDSAFQPTGSLPFRVITSTSSKQPSDNLTIVKEEPPHSGLEQDIIDDDEHSIESLPYRVTTSNRSDKKVAPFSLNWEDNHKISSSIHRKSLPNDDVDDNEKHIRTDQKVTNNQEQKVIPPKVLLLQHKKIEPPGSDQFLSGDNSKSCGSDKYVVDENGFIVDETIAVLEDLEKSSTTRHSKPPPSPSSWKSLEKKQIAVKERQIIMMDPEVDNRTKNDHIPTSSTTTTTTTAPPYWKNLSKPDPS</sequence>